<dbReference type="InterPro" id="IPR040264">
    <property type="entry name" value="T15H9.4-like"/>
</dbReference>
<evidence type="ECO:0000313" key="3">
    <source>
        <dbReference type="Proteomes" id="UP001152747"/>
    </source>
</evidence>
<dbReference type="SUPFAM" id="SSF50156">
    <property type="entry name" value="PDZ domain-like"/>
    <property type="match status" value="1"/>
</dbReference>
<gene>
    <name evidence="2" type="ORF">CAMP_LOCUS3088</name>
</gene>
<reference evidence="2" key="1">
    <citation type="submission" date="2022-11" db="EMBL/GenBank/DDBJ databases">
        <authorList>
            <person name="Kikuchi T."/>
        </authorList>
    </citation>
    <scope>NUCLEOTIDE SEQUENCE</scope>
    <source>
        <strain evidence="2">PS1010</strain>
    </source>
</reference>
<accession>A0A9P1IA87</accession>
<proteinExistence type="predicted"/>
<dbReference type="Proteomes" id="UP001152747">
    <property type="component" value="Unassembled WGS sequence"/>
</dbReference>
<feature type="region of interest" description="Disordered" evidence="1">
    <location>
        <begin position="328"/>
        <end position="347"/>
    </location>
</feature>
<evidence type="ECO:0008006" key="4">
    <source>
        <dbReference type="Google" id="ProtNLM"/>
    </source>
</evidence>
<sequence length="347" mass="38841">MAAAPIPSKRQARRAAFKSGVFPEDLISPEMIKTFSFSIECAAGQPRLRDFKLSKGMLLMRVPQFMAPPIEYGDYLVKINDTPITTKKEMEAVLTQTIKTDKTHFPVFTVKRIMSMVKITEGLPTNAAIKKPKSNDPQIKPTDGYVYYKLVLIYFPRANLGINIKSYNNVVYVESTDNTWGSTTRRFLYVGDAILKIDDTEVFDLKETGNMLKTALTQNGIATIIVERAVEPLAANYVRSVLSFNKCNDPQLAMDTIKICKTRHDHHVKNGFGPEPKSIFKVQRKGAANKVTVTDNVKTKLIGCEQYNPLTMVKCPNYTDATNVAKAMGSEDRNITPKSRHQSESSS</sequence>
<keyword evidence="3" id="KW-1185">Reference proteome</keyword>
<evidence type="ECO:0000256" key="1">
    <source>
        <dbReference type="SAM" id="MobiDB-lite"/>
    </source>
</evidence>
<dbReference type="EMBL" id="CANHGI010000001">
    <property type="protein sequence ID" value="CAI5440451.1"/>
    <property type="molecule type" value="Genomic_DNA"/>
</dbReference>
<dbReference type="PANTHER" id="PTHR31327">
    <property type="entry name" value="SPERM MEIOSIS PDZ DOMAIN CONTAINING PROTEINS-RELATED"/>
    <property type="match status" value="1"/>
</dbReference>
<protein>
    <recommendedName>
        <fullName evidence="4">PDZ domain-containing protein</fullName>
    </recommendedName>
</protein>
<comment type="caution">
    <text evidence="2">The sequence shown here is derived from an EMBL/GenBank/DDBJ whole genome shotgun (WGS) entry which is preliminary data.</text>
</comment>
<dbReference type="AlphaFoldDB" id="A0A9P1IA87"/>
<evidence type="ECO:0000313" key="2">
    <source>
        <dbReference type="EMBL" id="CAI5440451.1"/>
    </source>
</evidence>
<organism evidence="2 3">
    <name type="scientific">Caenorhabditis angaria</name>
    <dbReference type="NCBI Taxonomy" id="860376"/>
    <lineage>
        <taxon>Eukaryota</taxon>
        <taxon>Metazoa</taxon>
        <taxon>Ecdysozoa</taxon>
        <taxon>Nematoda</taxon>
        <taxon>Chromadorea</taxon>
        <taxon>Rhabditida</taxon>
        <taxon>Rhabditina</taxon>
        <taxon>Rhabditomorpha</taxon>
        <taxon>Rhabditoidea</taxon>
        <taxon>Rhabditidae</taxon>
        <taxon>Peloderinae</taxon>
        <taxon>Caenorhabditis</taxon>
    </lineage>
</organism>
<dbReference type="PANTHER" id="PTHR31327:SF10">
    <property type="entry name" value="PDZ DOMAIN-CONTAINING PROTEIN"/>
    <property type="match status" value="1"/>
</dbReference>
<dbReference type="OrthoDB" id="5875756at2759"/>
<name>A0A9P1IA87_9PELO</name>
<dbReference type="InterPro" id="IPR036034">
    <property type="entry name" value="PDZ_sf"/>
</dbReference>